<dbReference type="Gene3D" id="3.90.470.20">
    <property type="entry name" value="4'-phosphopantetheinyl transferase domain"/>
    <property type="match status" value="1"/>
</dbReference>
<evidence type="ECO:0000256" key="3">
    <source>
        <dbReference type="ARBA" id="ARBA00022723"/>
    </source>
</evidence>
<evidence type="ECO:0000256" key="2">
    <source>
        <dbReference type="ARBA" id="ARBA00022679"/>
    </source>
</evidence>
<feature type="binding site" evidence="8">
    <location>
        <position position="8"/>
    </location>
    <ligand>
        <name>Mg(2+)</name>
        <dbReference type="ChEBI" id="CHEBI:18420"/>
    </ligand>
</feature>
<keyword evidence="6 8" id="KW-0443">Lipid metabolism</keyword>
<comment type="similarity">
    <text evidence="8">Belongs to the P-Pant transferase superfamily. AcpS family.</text>
</comment>
<dbReference type="GO" id="GO:0008897">
    <property type="term" value="F:holo-[acyl-carrier-protein] synthase activity"/>
    <property type="evidence" value="ECO:0007669"/>
    <property type="project" value="UniProtKB-UniRule"/>
</dbReference>
<evidence type="ECO:0000256" key="5">
    <source>
        <dbReference type="ARBA" id="ARBA00022842"/>
    </source>
</evidence>
<evidence type="ECO:0000313" key="11">
    <source>
        <dbReference type="Proteomes" id="UP000253490"/>
    </source>
</evidence>
<dbReference type="Pfam" id="PF01648">
    <property type="entry name" value="ACPS"/>
    <property type="match status" value="1"/>
</dbReference>
<dbReference type="InterPro" id="IPR004568">
    <property type="entry name" value="Ppantetheine-prot_Trfase_dom"/>
</dbReference>
<dbReference type="Proteomes" id="UP000253490">
    <property type="component" value="Unassembled WGS sequence"/>
</dbReference>
<dbReference type="NCBIfam" id="TIGR00556">
    <property type="entry name" value="pantethn_trn"/>
    <property type="match status" value="1"/>
</dbReference>
<gene>
    <name evidence="8" type="primary">acpS</name>
    <name evidence="10" type="ORF">DES36_10116</name>
</gene>
<accession>A0A366IF13</accession>
<evidence type="ECO:0000256" key="8">
    <source>
        <dbReference type="HAMAP-Rule" id="MF_00101"/>
    </source>
</evidence>
<dbReference type="RefSeq" id="WP_113919187.1">
    <property type="nucleotide sequence ID" value="NZ_QNRX01000001.1"/>
</dbReference>
<evidence type="ECO:0000256" key="4">
    <source>
        <dbReference type="ARBA" id="ARBA00022832"/>
    </source>
</evidence>
<reference evidence="10 11" key="1">
    <citation type="submission" date="2018-06" db="EMBL/GenBank/DDBJ databases">
        <title>Genomic Encyclopedia of Type Strains, Phase IV (KMG-IV): sequencing the most valuable type-strain genomes for metagenomic binning, comparative biology and taxonomic classification.</title>
        <authorList>
            <person name="Goeker M."/>
        </authorList>
    </citation>
    <scope>NUCLEOTIDE SEQUENCE [LARGE SCALE GENOMIC DNA]</scope>
    <source>
        <strain evidence="10 11">DSM 22112</strain>
    </source>
</reference>
<evidence type="ECO:0000313" key="10">
    <source>
        <dbReference type="EMBL" id="RBP69973.1"/>
    </source>
</evidence>
<dbReference type="OrthoDB" id="517356at2"/>
<feature type="domain" description="4'-phosphopantetheinyl transferase" evidence="9">
    <location>
        <begin position="5"/>
        <end position="117"/>
    </location>
</feature>
<comment type="cofactor">
    <cofactor evidence="8">
        <name>Mg(2+)</name>
        <dbReference type="ChEBI" id="CHEBI:18420"/>
    </cofactor>
</comment>
<dbReference type="GO" id="GO:0006633">
    <property type="term" value="P:fatty acid biosynthetic process"/>
    <property type="evidence" value="ECO:0007669"/>
    <property type="project" value="UniProtKB-UniRule"/>
</dbReference>
<dbReference type="InterPro" id="IPR008278">
    <property type="entry name" value="4-PPantetheinyl_Trfase_dom"/>
</dbReference>
<keyword evidence="3 8" id="KW-0479">Metal-binding</keyword>
<keyword evidence="2 8" id="KW-0808">Transferase</keyword>
<feature type="binding site" evidence="8">
    <location>
        <position position="56"/>
    </location>
    <ligand>
        <name>Mg(2+)</name>
        <dbReference type="ChEBI" id="CHEBI:18420"/>
    </ligand>
</feature>
<evidence type="ECO:0000256" key="7">
    <source>
        <dbReference type="ARBA" id="ARBA00023160"/>
    </source>
</evidence>
<comment type="function">
    <text evidence="8">Transfers the 4'-phosphopantetheine moiety from coenzyme A to a Ser of acyl-carrier-protein.</text>
</comment>
<evidence type="ECO:0000256" key="6">
    <source>
        <dbReference type="ARBA" id="ARBA00023098"/>
    </source>
</evidence>
<dbReference type="EMBL" id="QNRX01000001">
    <property type="protein sequence ID" value="RBP69973.1"/>
    <property type="molecule type" value="Genomic_DNA"/>
</dbReference>
<dbReference type="AlphaFoldDB" id="A0A366IF13"/>
<dbReference type="InterPro" id="IPR002582">
    <property type="entry name" value="ACPS"/>
</dbReference>
<comment type="subcellular location">
    <subcellularLocation>
        <location evidence="8">Cytoplasm</location>
    </subcellularLocation>
</comment>
<dbReference type="EC" id="2.7.8.7" evidence="8"/>
<sequence length="127" mass="14423">MICGTGIDIIEIDRIRRAVERHPTFLSKHFTEVENLYFMSKKNNPQSIAGYFAAKEAVSKALGTGFRFFRFTDIEIEKDSFNKPSINLYGNAKKIAQEKNIDNIFLSISHCKEYAIANAIAITERLG</sequence>
<keyword evidence="8" id="KW-0963">Cytoplasm</keyword>
<dbReference type="GO" id="GO:0000287">
    <property type="term" value="F:magnesium ion binding"/>
    <property type="evidence" value="ECO:0007669"/>
    <property type="project" value="UniProtKB-UniRule"/>
</dbReference>
<keyword evidence="5 8" id="KW-0460">Magnesium</keyword>
<evidence type="ECO:0000259" key="9">
    <source>
        <dbReference type="Pfam" id="PF01648"/>
    </source>
</evidence>
<keyword evidence="7 8" id="KW-0275">Fatty acid biosynthesis</keyword>
<dbReference type="InterPro" id="IPR037143">
    <property type="entry name" value="4-PPantetheinyl_Trfase_dom_sf"/>
</dbReference>
<organism evidence="10 11">
    <name type="scientific">Alkalibaculum bacchi</name>
    <dbReference type="NCBI Taxonomy" id="645887"/>
    <lineage>
        <taxon>Bacteria</taxon>
        <taxon>Bacillati</taxon>
        <taxon>Bacillota</taxon>
        <taxon>Clostridia</taxon>
        <taxon>Eubacteriales</taxon>
        <taxon>Eubacteriaceae</taxon>
        <taxon>Alkalibaculum</taxon>
    </lineage>
</organism>
<evidence type="ECO:0000256" key="1">
    <source>
        <dbReference type="ARBA" id="ARBA00022516"/>
    </source>
</evidence>
<protein>
    <recommendedName>
        <fullName evidence="8">Holo-[acyl-carrier-protein] synthase</fullName>
        <shortName evidence="8">Holo-ACP synthase</shortName>
        <ecNumber evidence="8">2.7.8.7</ecNumber>
    </recommendedName>
    <alternativeName>
        <fullName evidence="8">4'-phosphopantetheinyl transferase AcpS</fullName>
    </alternativeName>
</protein>
<dbReference type="SUPFAM" id="SSF56214">
    <property type="entry name" value="4'-phosphopantetheinyl transferase"/>
    <property type="match status" value="1"/>
</dbReference>
<name>A0A366IF13_9FIRM</name>
<proteinExistence type="inferred from homology"/>
<keyword evidence="4 8" id="KW-0276">Fatty acid metabolism</keyword>
<keyword evidence="11" id="KW-1185">Reference proteome</keyword>
<comment type="catalytic activity">
    <reaction evidence="8">
        <text>apo-[ACP] + CoA = holo-[ACP] + adenosine 3',5'-bisphosphate + H(+)</text>
        <dbReference type="Rhea" id="RHEA:12068"/>
        <dbReference type="Rhea" id="RHEA-COMP:9685"/>
        <dbReference type="Rhea" id="RHEA-COMP:9690"/>
        <dbReference type="ChEBI" id="CHEBI:15378"/>
        <dbReference type="ChEBI" id="CHEBI:29999"/>
        <dbReference type="ChEBI" id="CHEBI:57287"/>
        <dbReference type="ChEBI" id="CHEBI:58343"/>
        <dbReference type="ChEBI" id="CHEBI:64479"/>
        <dbReference type="EC" id="2.7.8.7"/>
    </reaction>
</comment>
<dbReference type="NCBIfam" id="TIGR00516">
    <property type="entry name" value="acpS"/>
    <property type="match status" value="1"/>
</dbReference>
<dbReference type="HAMAP" id="MF_00101">
    <property type="entry name" value="AcpS"/>
    <property type="match status" value="1"/>
</dbReference>
<dbReference type="GO" id="GO:0005737">
    <property type="term" value="C:cytoplasm"/>
    <property type="evidence" value="ECO:0007669"/>
    <property type="project" value="UniProtKB-SubCell"/>
</dbReference>
<comment type="caution">
    <text evidence="10">The sequence shown here is derived from an EMBL/GenBank/DDBJ whole genome shotgun (WGS) entry which is preliminary data.</text>
</comment>
<keyword evidence="1 8" id="KW-0444">Lipid biosynthesis</keyword>